<keyword evidence="2" id="KW-1133">Transmembrane helix</keyword>
<sequence>MKENIDIKKVLFTIISLVILVIFSKMMLKGAGIAHPSVREITLICLFFIILSSSKKAYWYLGSIFTIAYVIYTPIGLTFGIPTYQYLASLIATDALETQEFFTQIPIKNYLSSLVIIAGFIAFKKIITIKKINLYRNKTLMICLVIIALINQSPFQFFNESYQSFVNLKDEVNSLSDLTKKSEWGQSELKNNNTQYDDYVLIIGESVRRDYMGIYGYPINNTPFLSKVNGTIVEGLTAGGTNTISSLRLMLTSANKTDWQPNYGLNFIDLAKSAGIKTYWLSNQGFIGDIRYSN</sequence>
<keyword evidence="2" id="KW-0472">Membrane</keyword>
<evidence type="ECO:0000256" key="2">
    <source>
        <dbReference type="SAM" id="Phobius"/>
    </source>
</evidence>
<gene>
    <name evidence="4" type="ORF">GKR67_07710</name>
</gene>
<feature type="transmembrane region" description="Helical" evidence="2">
    <location>
        <begin position="33"/>
        <end position="51"/>
    </location>
</feature>
<feature type="transmembrane region" description="Helical" evidence="2">
    <location>
        <begin position="58"/>
        <end position="81"/>
    </location>
</feature>
<dbReference type="Pfam" id="PF00884">
    <property type="entry name" value="Sulfatase"/>
    <property type="match status" value="1"/>
</dbReference>
<dbReference type="PANTHER" id="PTHR30443">
    <property type="entry name" value="INNER MEMBRANE PROTEIN"/>
    <property type="match status" value="1"/>
</dbReference>
<feature type="domain" description="Sulfatase N-terminal" evidence="3">
    <location>
        <begin position="198"/>
        <end position="286"/>
    </location>
</feature>
<dbReference type="GO" id="GO:0016776">
    <property type="term" value="F:phosphotransferase activity, phosphate group as acceptor"/>
    <property type="evidence" value="ECO:0007669"/>
    <property type="project" value="TreeGrafter"/>
</dbReference>
<feature type="transmembrane region" description="Helical" evidence="2">
    <location>
        <begin position="110"/>
        <end position="127"/>
    </location>
</feature>
<proteinExistence type="inferred from homology"/>
<dbReference type="GO" id="GO:0016787">
    <property type="term" value="F:hydrolase activity"/>
    <property type="evidence" value="ECO:0007669"/>
    <property type="project" value="UniProtKB-KW"/>
</dbReference>
<name>A0AAW9VAJ9_9GAMM</name>
<dbReference type="InterPro" id="IPR017850">
    <property type="entry name" value="Alkaline_phosphatase_core_sf"/>
</dbReference>
<dbReference type="Gene3D" id="3.40.720.10">
    <property type="entry name" value="Alkaline Phosphatase, subunit A"/>
    <property type="match status" value="1"/>
</dbReference>
<evidence type="ECO:0000259" key="3">
    <source>
        <dbReference type="Pfam" id="PF00884"/>
    </source>
</evidence>
<dbReference type="GO" id="GO:0009244">
    <property type="term" value="P:lipopolysaccharide core region biosynthetic process"/>
    <property type="evidence" value="ECO:0007669"/>
    <property type="project" value="TreeGrafter"/>
</dbReference>
<dbReference type="InterPro" id="IPR000917">
    <property type="entry name" value="Sulfatase_N"/>
</dbReference>
<feature type="transmembrane region" description="Helical" evidence="2">
    <location>
        <begin position="7"/>
        <end position="27"/>
    </location>
</feature>
<organism evidence="4 5">
    <name type="scientific">Providencia alcalifaciens</name>
    <dbReference type="NCBI Taxonomy" id="126385"/>
    <lineage>
        <taxon>Bacteria</taxon>
        <taxon>Pseudomonadati</taxon>
        <taxon>Pseudomonadota</taxon>
        <taxon>Gammaproteobacteria</taxon>
        <taxon>Enterobacterales</taxon>
        <taxon>Morganellaceae</taxon>
        <taxon>Providencia</taxon>
    </lineage>
</organism>
<evidence type="ECO:0000313" key="5">
    <source>
        <dbReference type="Proteomes" id="UP000449944"/>
    </source>
</evidence>
<dbReference type="Proteomes" id="UP000449944">
    <property type="component" value="Unassembled WGS sequence"/>
</dbReference>
<comment type="caution">
    <text evidence="4">The sequence shown here is derived from an EMBL/GenBank/DDBJ whole genome shotgun (WGS) entry which is preliminary data.</text>
</comment>
<protein>
    <submittedName>
        <fullName evidence="4">Sulfatase-like hydrolase/transferase</fullName>
    </submittedName>
</protein>
<keyword evidence="4" id="KW-0378">Hydrolase</keyword>
<dbReference type="GO" id="GO:0005886">
    <property type="term" value="C:plasma membrane"/>
    <property type="evidence" value="ECO:0007669"/>
    <property type="project" value="UniProtKB-SubCell"/>
</dbReference>
<keyword evidence="2" id="KW-0812">Transmembrane</keyword>
<dbReference type="AlphaFoldDB" id="A0AAW9VAJ9"/>
<dbReference type="PANTHER" id="PTHR30443:SF4">
    <property type="entry name" value="PHOSPHOETHANOLAMINE TRANSFERASE OPGE-RELATED"/>
    <property type="match status" value="1"/>
</dbReference>
<reference evidence="4 5" key="1">
    <citation type="submission" date="2019-10" db="EMBL/GenBank/DDBJ databases">
        <title>Comparative genomic analysis of Providencia.</title>
        <authorList>
            <person name="Yuan C."/>
            <person name="Wei Y."/>
            <person name="Yin Z."/>
        </authorList>
    </citation>
    <scope>NUCLEOTIDE SEQUENCE [LARGE SCALE GENOMIC DNA]</scope>
    <source>
        <strain evidence="5">wls1934</strain>
    </source>
</reference>
<accession>A0AAW9VAJ9</accession>
<comment type="similarity">
    <text evidence="1">Belongs to the phosphoethanolamine transferase family.</text>
</comment>
<dbReference type="InterPro" id="IPR040423">
    <property type="entry name" value="PEA_transferase"/>
</dbReference>
<evidence type="ECO:0000256" key="1">
    <source>
        <dbReference type="ARBA" id="ARBA00038481"/>
    </source>
</evidence>
<evidence type="ECO:0000313" key="4">
    <source>
        <dbReference type="EMBL" id="MTC34499.1"/>
    </source>
</evidence>
<dbReference type="SUPFAM" id="SSF53649">
    <property type="entry name" value="Alkaline phosphatase-like"/>
    <property type="match status" value="1"/>
</dbReference>
<dbReference type="EMBL" id="WLUB01000026">
    <property type="protein sequence ID" value="MTC34499.1"/>
    <property type="molecule type" value="Genomic_DNA"/>
</dbReference>